<dbReference type="Proteomes" id="UP000002943">
    <property type="component" value="Unassembled WGS sequence"/>
</dbReference>
<dbReference type="InterPro" id="IPR016875">
    <property type="entry name" value="UCP028200"/>
</dbReference>
<proteinExistence type="predicted"/>
<evidence type="ECO:0008006" key="3">
    <source>
        <dbReference type="Google" id="ProtNLM"/>
    </source>
</evidence>
<dbReference type="Pfam" id="PF19795">
    <property type="entry name" value="DUF6279"/>
    <property type="match status" value="1"/>
</dbReference>
<dbReference type="STRING" id="796620.VIBC2010_09692"/>
<dbReference type="OrthoDB" id="5767052at2"/>
<sequence>MKRLITLIILSFFLFGCGTKFVYNHMDWFVLEYIDDYVDLDETQKELIVNQLAVLSEWHRKEELPNYIHHLDVLSELNFEQLNTSMIGAEEAALRNHYRRLMARLAPSLYSLACSLSIQQKEELLDNIRVRHTSYKEKFEGLSDIEIRERYRERIQNNIEKWMGSLTKDQRDGVQQWSRDLKITVPDWVSHQTKIRLEIQSILARCSNEAVSRAQLYRLLVEPRQLYSPELRVKTEYNREVSNQYIVMILSKMNNRQVRNFRESLHSWREKFIELL</sequence>
<reference evidence="1 2" key="1">
    <citation type="journal article" date="2012" name="Int. J. Syst. Evol. Microbiol.">
        <title>Vibrio caribbeanicus sp. nov., isolated from the marine sponge Scleritoderma cyanea.</title>
        <authorList>
            <person name="Hoffmann M."/>
            <person name="Monday S.R."/>
            <person name="Allard M.W."/>
            <person name="Strain E.A."/>
            <person name="Whittaker P."/>
            <person name="Naum M."/>
            <person name="McCarthy P.J."/>
            <person name="Lopez J.V."/>
            <person name="Fischer M."/>
            <person name="Brown E.W."/>
        </authorList>
    </citation>
    <scope>NUCLEOTIDE SEQUENCE [LARGE SCALE GENOMIC DNA]</scope>
    <source>
        <strain evidence="1 2">ATCC BAA-2122</strain>
    </source>
</reference>
<dbReference type="AlphaFoldDB" id="E3BHF1"/>
<name>E3BHF1_9VIBR</name>
<dbReference type="RefSeq" id="WP_009600410.1">
    <property type="nucleotide sequence ID" value="NZ_AEIU01000056.1"/>
</dbReference>
<accession>E3BHF1</accession>
<keyword evidence="2" id="KW-1185">Reference proteome</keyword>
<dbReference type="EMBL" id="AEIU01000056">
    <property type="protein sequence ID" value="EFP97539.1"/>
    <property type="molecule type" value="Genomic_DNA"/>
</dbReference>
<protein>
    <recommendedName>
        <fullName evidence="3">Lipoprotein</fullName>
    </recommendedName>
</protein>
<dbReference type="PROSITE" id="PS51257">
    <property type="entry name" value="PROKAR_LIPOPROTEIN"/>
    <property type="match status" value="1"/>
</dbReference>
<comment type="caution">
    <text evidence="1">The sequence shown here is derived from an EMBL/GenBank/DDBJ whole genome shotgun (WGS) entry which is preliminary data.</text>
</comment>
<evidence type="ECO:0000313" key="1">
    <source>
        <dbReference type="EMBL" id="EFP97539.1"/>
    </source>
</evidence>
<evidence type="ECO:0000313" key="2">
    <source>
        <dbReference type="Proteomes" id="UP000002943"/>
    </source>
</evidence>
<gene>
    <name evidence="1" type="ORF">VIBC2010_09692</name>
</gene>
<dbReference type="eggNOG" id="ENOG5032RT1">
    <property type="taxonomic scope" value="Bacteria"/>
</dbReference>
<dbReference type="PIRSF" id="PIRSF028200">
    <property type="entry name" value="UCP028200"/>
    <property type="match status" value="1"/>
</dbReference>
<organism evidence="1 2">
    <name type="scientific">Vibrio caribbeanicus ATCC BAA-2122</name>
    <dbReference type="NCBI Taxonomy" id="796620"/>
    <lineage>
        <taxon>Bacteria</taxon>
        <taxon>Pseudomonadati</taxon>
        <taxon>Pseudomonadota</taxon>
        <taxon>Gammaproteobacteria</taxon>
        <taxon>Vibrionales</taxon>
        <taxon>Vibrionaceae</taxon>
        <taxon>Vibrio</taxon>
    </lineage>
</organism>